<keyword evidence="2" id="KW-0503">Monooxygenase</keyword>
<name>A0A2T4IRQ8_9HYPH</name>
<sequence length="101" mass="11340">MSHVKIMATFLARPGKAGQLEALLFNMAPDCRAEPGNLRWDVWRDQAKADRYALDELYVDNAAVAAHRETPHYKNYLSIINDVAERNAFVLEPALVANKNG</sequence>
<dbReference type="PANTHER" id="PTHR33336:SF3">
    <property type="entry name" value="ABM DOMAIN-CONTAINING PROTEIN"/>
    <property type="match status" value="1"/>
</dbReference>
<proteinExistence type="predicted"/>
<dbReference type="AlphaFoldDB" id="A0A2T4IRQ8"/>
<dbReference type="RefSeq" id="WP_107651270.1">
    <property type="nucleotide sequence ID" value="NZ_PZJX01000040.1"/>
</dbReference>
<comment type="caution">
    <text evidence="2">The sequence shown here is derived from an EMBL/GenBank/DDBJ whole genome shotgun (WGS) entry which is preliminary data.</text>
</comment>
<dbReference type="InterPro" id="IPR011008">
    <property type="entry name" value="Dimeric_a/b-barrel"/>
</dbReference>
<dbReference type="SUPFAM" id="SSF54909">
    <property type="entry name" value="Dimeric alpha+beta barrel"/>
    <property type="match status" value="1"/>
</dbReference>
<dbReference type="GO" id="GO:0005829">
    <property type="term" value="C:cytosol"/>
    <property type="evidence" value="ECO:0007669"/>
    <property type="project" value="TreeGrafter"/>
</dbReference>
<gene>
    <name evidence="2" type="ORF">C9427_22120</name>
</gene>
<keyword evidence="2" id="KW-0560">Oxidoreductase</keyword>
<dbReference type="EMBL" id="PZJX01000040">
    <property type="protein sequence ID" value="PTE08327.1"/>
    <property type="molecule type" value="Genomic_DNA"/>
</dbReference>
<evidence type="ECO:0000313" key="3">
    <source>
        <dbReference type="Proteomes" id="UP000240259"/>
    </source>
</evidence>
<organism evidence="2 3">
    <name type="scientific">Mesorhizobium helmanticense</name>
    <dbReference type="NCBI Taxonomy" id="1776423"/>
    <lineage>
        <taxon>Bacteria</taxon>
        <taxon>Pseudomonadati</taxon>
        <taxon>Pseudomonadota</taxon>
        <taxon>Alphaproteobacteria</taxon>
        <taxon>Hyphomicrobiales</taxon>
        <taxon>Phyllobacteriaceae</taxon>
        <taxon>Mesorhizobium</taxon>
    </lineage>
</organism>
<dbReference type="Pfam" id="PF03992">
    <property type="entry name" value="ABM"/>
    <property type="match status" value="1"/>
</dbReference>
<keyword evidence="3" id="KW-1185">Reference proteome</keyword>
<reference evidence="2 3" key="1">
    <citation type="submission" date="2018-03" db="EMBL/GenBank/DDBJ databases">
        <title>Genome sequence of the symbiotic type strain Mesorhizobium helmanticense CSLC115NT isolated from Lotus corniculatus nodules.</title>
        <authorList>
            <person name="Sannazzaro A.I."/>
            <person name="Torres Tejerizo G.A."/>
            <person name="Dip D."/>
            <person name="Caballero M."/>
            <person name="Pistorio M."/>
            <person name="Estrella M.J."/>
        </authorList>
    </citation>
    <scope>NUCLEOTIDE SEQUENCE [LARGE SCALE GENOMIC DNA]</scope>
    <source>
        <strain evidence="2 3">CSLC115N</strain>
    </source>
</reference>
<accession>A0A2T4IRQ8</accession>
<protein>
    <submittedName>
        <fullName evidence="2">Antibiotic biosynthesis monooxygenase</fullName>
    </submittedName>
</protein>
<dbReference type="PROSITE" id="PS51725">
    <property type="entry name" value="ABM"/>
    <property type="match status" value="1"/>
</dbReference>
<feature type="domain" description="ABM" evidence="1">
    <location>
        <begin position="4"/>
        <end position="95"/>
    </location>
</feature>
<dbReference type="InterPro" id="IPR007138">
    <property type="entry name" value="ABM_dom"/>
</dbReference>
<dbReference type="PANTHER" id="PTHR33336">
    <property type="entry name" value="QUINOL MONOOXYGENASE YGIN-RELATED"/>
    <property type="match status" value="1"/>
</dbReference>
<evidence type="ECO:0000259" key="1">
    <source>
        <dbReference type="PROSITE" id="PS51725"/>
    </source>
</evidence>
<dbReference type="GO" id="GO:0004497">
    <property type="term" value="F:monooxygenase activity"/>
    <property type="evidence" value="ECO:0007669"/>
    <property type="project" value="UniProtKB-KW"/>
</dbReference>
<dbReference type="InterPro" id="IPR050744">
    <property type="entry name" value="AI-2_Isomerase_LsrG"/>
</dbReference>
<dbReference type="Proteomes" id="UP000240259">
    <property type="component" value="Unassembled WGS sequence"/>
</dbReference>
<dbReference type="OrthoDB" id="9812192at2"/>
<evidence type="ECO:0000313" key="2">
    <source>
        <dbReference type="EMBL" id="PTE08327.1"/>
    </source>
</evidence>
<dbReference type="Gene3D" id="3.30.70.100">
    <property type="match status" value="1"/>
</dbReference>